<sequence length="143" mass="16150">MTANNIEPSETTIIESVESTVIVEISPQTHALVEAEMAGETDEVKRETKALIEALRRRAQAEANSAGTLTRETYLNAVRQARRAIEGEKFIAGDRLEYTWVVFQDEAEKNWHLLMKEVAEFSIRLQKAAKAAWEAFNDPRSQS</sequence>
<dbReference type="Proteomes" id="UP000252107">
    <property type="component" value="Unassembled WGS sequence"/>
</dbReference>
<keyword evidence="2" id="KW-1185">Reference proteome</keyword>
<name>A0A367QQ62_9NOSO</name>
<evidence type="ECO:0000313" key="2">
    <source>
        <dbReference type="Proteomes" id="UP000252107"/>
    </source>
</evidence>
<protein>
    <submittedName>
        <fullName evidence="1">Uncharacterized protein</fullName>
    </submittedName>
</protein>
<gene>
    <name evidence="1" type="ORF">A6770_26365</name>
</gene>
<evidence type="ECO:0000313" key="1">
    <source>
        <dbReference type="EMBL" id="RCJ26235.1"/>
    </source>
</evidence>
<accession>A0A367QQ62</accession>
<dbReference type="EMBL" id="LXQD01000308">
    <property type="protein sequence ID" value="RCJ26235.1"/>
    <property type="molecule type" value="Genomic_DNA"/>
</dbReference>
<proteinExistence type="predicted"/>
<reference evidence="1" key="1">
    <citation type="submission" date="2016-04" db="EMBL/GenBank/DDBJ databases">
        <authorList>
            <person name="Tabuchi Yagui T.R."/>
        </authorList>
    </citation>
    <scope>NUCLEOTIDE SEQUENCE [LARGE SCALE GENOMIC DNA]</scope>
    <source>
        <strain evidence="1">NIES-26</strain>
    </source>
</reference>
<dbReference type="AlphaFoldDB" id="A0A367QQ62"/>
<organism evidence="1 2">
    <name type="scientific">Nostoc minutum NIES-26</name>
    <dbReference type="NCBI Taxonomy" id="1844469"/>
    <lineage>
        <taxon>Bacteria</taxon>
        <taxon>Bacillati</taxon>
        <taxon>Cyanobacteriota</taxon>
        <taxon>Cyanophyceae</taxon>
        <taxon>Nostocales</taxon>
        <taxon>Nostocaceae</taxon>
        <taxon>Nostoc</taxon>
    </lineage>
</organism>
<comment type="caution">
    <text evidence="1">The sequence shown here is derived from an EMBL/GenBank/DDBJ whole genome shotgun (WGS) entry which is preliminary data.</text>
</comment>